<dbReference type="SUPFAM" id="SSF47384">
    <property type="entry name" value="Homodimeric domain of signal transducing histidine kinase"/>
    <property type="match status" value="1"/>
</dbReference>
<keyword evidence="14" id="KW-1185">Reference proteome</keyword>
<protein>
    <recommendedName>
        <fullName evidence="3">histidine kinase</fullName>
        <ecNumber evidence="3">2.7.13.3</ecNumber>
    </recommendedName>
</protein>
<reference evidence="13 14" key="1">
    <citation type="submission" date="2019-11" db="EMBL/GenBank/DDBJ databases">
        <title>Whole-genome sequence of the anaerobic purple sulfur bacterium Allochromatium palmeri DSM 15591.</title>
        <authorList>
            <person name="Kyndt J.A."/>
            <person name="Meyer T.E."/>
        </authorList>
    </citation>
    <scope>NUCLEOTIDE SEQUENCE [LARGE SCALE GENOMIC DNA]</scope>
    <source>
        <strain evidence="13 14">DSM 15591</strain>
    </source>
</reference>
<dbReference type="Proteomes" id="UP000434044">
    <property type="component" value="Unassembled WGS sequence"/>
</dbReference>
<dbReference type="PROSITE" id="PS50109">
    <property type="entry name" value="HIS_KIN"/>
    <property type="match status" value="1"/>
</dbReference>
<dbReference type="InterPro" id="IPR004358">
    <property type="entry name" value="Sig_transdc_His_kin-like_C"/>
</dbReference>
<dbReference type="InterPro" id="IPR005467">
    <property type="entry name" value="His_kinase_dom"/>
</dbReference>
<evidence type="ECO:0000256" key="1">
    <source>
        <dbReference type="ARBA" id="ARBA00000085"/>
    </source>
</evidence>
<accession>A0A6N8EHI9</accession>
<dbReference type="PANTHER" id="PTHR45436">
    <property type="entry name" value="SENSOR HISTIDINE KINASE YKOH"/>
    <property type="match status" value="1"/>
</dbReference>
<dbReference type="SUPFAM" id="SSF55874">
    <property type="entry name" value="ATPase domain of HSP90 chaperone/DNA topoisomerase II/histidine kinase"/>
    <property type="match status" value="1"/>
</dbReference>
<keyword evidence="7 13" id="KW-0418">Kinase</keyword>
<evidence type="ECO:0000256" key="2">
    <source>
        <dbReference type="ARBA" id="ARBA00004141"/>
    </source>
</evidence>
<evidence type="ECO:0000313" key="14">
    <source>
        <dbReference type="Proteomes" id="UP000434044"/>
    </source>
</evidence>
<evidence type="ECO:0000256" key="5">
    <source>
        <dbReference type="ARBA" id="ARBA00022679"/>
    </source>
</evidence>
<comment type="catalytic activity">
    <reaction evidence="1">
        <text>ATP + protein L-histidine = ADP + protein N-phospho-L-histidine.</text>
        <dbReference type="EC" id="2.7.13.3"/>
    </reaction>
</comment>
<evidence type="ECO:0000313" key="13">
    <source>
        <dbReference type="EMBL" id="MTW23081.1"/>
    </source>
</evidence>
<dbReference type="Gene3D" id="3.30.565.10">
    <property type="entry name" value="Histidine kinase-like ATPase, C-terminal domain"/>
    <property type="match status" value="1"/>
</dbReference>
<dbReference type="Pfam" id="PF00512">
    <property type="entry name" value="HisKA"/>
    <property type="match status" value="1"/>
</dbReference>
<keyword evidence="6 11" id="KW-0812">Transmembrane</keyword>
<dbReference type="RefSeq" id="WP_155451626.1">
    <property type="nucleotide sequence ID" value="NZ_WNKT01000071.1"/>
</dbReference>
<proteinExistence type="predicted"/>
<keyword evidence="8 11" id="KW-1133">Transmembrane helix</keyword>
<dbReference type="GO" id="GO:0000155">
    <property type="term" value="F:phosphorelay sensor kinase activity"/>
    <property type="evidence" value="ECO:0007669"/>
    <property type="project" value="InterPro"/>
</dbReference>
<keyword evidence="5" id="KW-0808">Transferase</keyword>
<evidence type="ECO:0000256" key="4">
    <source>
        <dbReference type="ARBA" id="ARBA00022553"/>
    </source>
</evidence>
<gene>
    <name evidence="13" type="ORF">GJ668_18735</name>
</gene>
<dbReference type="CDD" id="cd00082">
    <property type="entry name" value="HisKA"/>
    <property type="match status" value="1"/>
</dbReference>
<dbReference type="Gene3D" id="1.10.287.130">
    <property type="match status" value="1"/>
</dbReference>
<dbReference type="SMART" id="SM00387">
    <property type="entry name" value="HATPase_c"/>
    <property type="match status" value="1"/>
</dbReference>
<dbReference type="EMBL" id="WNKT01000071">
    <property type="protein sequence ID" value="MTW23081.1"/>
    <property type="molecule type" value="Genomic_DNA"/>
</dbReference>
<evidence type="ECO:0000256" key="7">
    <source>
        <dbReference type="ARBA" id="ARBA00022777"/>
    </source>
</evidence>
<comment type="caution">
    <text evidence="13">The sequence shown here is derived from an EMBL/GenBank/DDBJ whole genome shotgun (WGS) entry which is preliminary data.</text>
</comment>
<dbReference type="InterPro" id="IPR036097">
    <property type="entry name" value="HisK_dim/P_sf"/>
</dbReference>
<keyword evidence="9" id="KW-0902">Two-component regulatory system</keyword>
<dbReference type="SMART" id="SM00388">
    <property type="entry name" value="HisKA"/>
    <property type="match status" value="1"/>
</dbReference>
<keyword evidence="10 11" id="KW-0472">Membrane</keyword>
<dbReference type="InterPro" id="IPR003594">
    <property type="entry name" value="HATPase_dom"/>
</dbReference>
<sequence length="440" mass="48038">MRRSLQWRLILMLSGALVLTALVAGLAVFVLIYHEMGEMHDDLLRQVAALADTQGALQANPLGSTGSRLVDDETRIRLIRLPGDPRPAWLPEHLTPGFHRLESASEPLRVFVHEDAGSGQRLIVAQPTAEGEEIALDSARHTLVPLLLLLPVMGGLIVRIVRRELAPIADLARHLDAQPAERPNPMSTDQVPQEIRPFVQAINRLLERVAELIQQQRRFIADAAHEIRSPLTALSVQAQNLGQAQTLDAVHARLQPLLAGIERARALTEQLLSLARLQSGTQPSQDVDVSALARELIAEYWPLAEARGIDLGLDERASVRLSASPESVRLVLRNGLENALKYGREGGEVTLRIDANANSAIIEILDDGPGIPAEERARVLEPFLRLQQGQTEGSGLGLSIAREAAMRLGGVLELDARSDGPGLTFRYRVGHHASSKQEVV</sequence>
<evidence type="ECO:0000256" key="11">
    <source>
        <dbReference type="SAM" id="Phobius"/>
    </source>
</evidence>
<dbReference type="CDD" id="cd00075">
    <property type="entry name" value="HATPase"/>
    <property type="match status" value="1"/>
</dbReference>
<dbReference type="EC" id="2.7.13.3" evidence="3"/>
<dbReference type="GO" id="GO:0005886">
    <property type="term" value="C:plasma membrane"/>
    <property type="evidence" value="ECO:0007669"/>
    <property type="project" value="TreeGrafter"/>
</dbReference>
<dbReference type="PRINTS" id="PR00344">
    <property type="entry name" value="BCTRLSENSOR"/>
</dbReference>
<comment type="subcellular location">
    <subcellularLocation>
        <location evidence="2">Membrane</location>
        <topology evidence="2">Multi-pass membrane protein</topology>
    </subcellularLocation>
</comment>
<dbReference type="AlphaFoldDB" id="A0A6N8EHI9"/>
<keyword evidence="4" id="KW-0597">Phosphoprotein</keyword>
<dbReference type="PANTHER" id="PTHR45436:SF15">
    <property type="entry name" value="SENSOR HISTIDINE KINASE CUSS"/>
    <property type="match status" value="1"/>
</dbReference>
<dbReference type="Pfam" id="PF02518">
    <property type="entry name" value="HATPase_c"/>
    <property type="match status" value="1"/>
</dbReference>
<organism evidence="13 14">
    <name type="scientific">Allochromatium palmeri</name>
    <dbReference type="NCBI Taxonomy" id="231048"/>
    <lineage>
        <taxon>Bacteria</taxon>
        <taxon>Pseudomonadati</taxon>
        <taxon>Pseudomonadota</taxon>
        <taxon>Gammaproteobacteria</taxon>
        <taxon>Chromatiales</taxon>
        <taxon>Chromatiaceae</taxon>
        <taxon>Allochromatium</taxon>
    </lineage>
</organism>
<name>A0A6N8EHI9_9GAMM</name>
<dbReference type="InterPro" id="IPR003661">
    <property type="entry name" value="HisK_dim/P_dom"/>
</dbReference>
<dbReference type="InterPro" id="IPR036890">
    <property type="entry name" value="HATPase_C_sf"/>
</dbReference>
<dbReference type="OrthoDB" id="9809766at2"/>
<evidence type="ECO:0000256" key="9">
    <source>
        <dbReference type="ARBA" id="ARBA00023012"/>
    </source>
</evidence>
<evidence type="ECO:0000256" key="10">
    <source>
        <dbReference type="ARBA" id="ARBA00023136"/>
    </source>
</evidence>
<evidence type="ECO:0000259" key="12">
    <source>
        <dbReference type="PROSITE" id="PS50109"/>
    </source>
</evidence>
<feature type="domain" description="Histidine kinase" evidence="12">
    <location>
        <begin position="222"/>
        <end position="433"/>
    </location>
</feature>
<evidence type="ECO:0000256" key="6">
    <source>
        <dbReference type="ARBA" id="ARBA00022692"/>
    </source>
</evidence>
<dbReference type="InterPro" id="IPR050428">
    <property type="entry name" value="TCS_sensor_his_kinase"/>
</dbReference>
<evidence type="ECO:0000256" key="3">
    <source>
        <dbReference type="ARBA" id="ARBA00012438"/>
    </source>
</evidence>
<evidence type="ECO:0000256" key="8">
    <source>
        <dbReference type="ARBA" id="ARBA00022989"/>
    </source>
</evidence>
<feature type="transmembrane region" description="Helical" evidence="11">
    <location>
        <begin position="9"/>
        <end position="33"/>
    </location>
</feature>